<feature type="compositionally biased region" description="Polar residues" evidence="6">
    <location>
        <begin position="622"/>
        <end position="637"/>
    </location>
</feature>
<name>V4C0U8_LOTGI</name>
<organism evidence="9 10">
    <name type="scientific">Lottia gigantea</name>
    <name type="common">Giant owl limpet</name>
    <dbReference type="NCBI Taxonomy" id="225164"/>
    <lineage>
        <taxon>Eukaryota</taxon>
        <taxon>Metazoa</taxon>
        <taxon>Spiralia</taxon>
        <taxon>Lophotrochozoa</taxon>
        <taxon>Mollusca</taxon>
        <taxon>Gastropoda</taxon>
        <taxon>Patellogastropoda</taxon>
        <taxon>Lottioidea</taxon>
        <taxon>Lottiidae</taxon>
        <taxon>Lottia</taxon>
    </lineage>
</organism>
<evidence type="ECO:0000256" key="2">
    <source>
        <dbReference type="ARBA" id="ARBA00022692"/>
    </source>
</evidence>
<dbReference type="Proteomes" id="UP000030746">
    <property type="component" value="Unassembled WGS sequence"/>
</dbReference>
<accession>V4C0U8</accession>
<feature type="compositionally biased region" description="Basic and acidic residues" evidence="6">
    <location>
        <begin position="93"/>
        <end position="104"/>
    </location>
</feature>
<feature type="transmembrane region" description="Helical" evidence="7">
    <location>
        <begin position="330"/>
        <end position="351"/>
    </location>
</feature>
<feature type="transmembrane region" description="Helical" evidence="7">
    <location>
        <begin position="371"/>
        <end position="389"/>
    </location>
</feature>
<evidence type="ECO:0000256" key="5">
    <source>
        <dbReference type="PROSITE-ProRule" id="PRU00581"/>
    </source>
</evidence>
<feature type="region of interest" description="Disordered" evidence="6">
    <location>
        <begin position="618"/>
        <end position="640"/>
    </location>
</feature>
<dbReference type="PROSITE" id="PS51225">
    <property type="entry name" value="MARVEL"/>
    <property type="match status" value="1"/>
</dbReference>
<reference evidence="9 10" key="1">
    <citation type="journal article" date="2013" name="Nature">
        <title>Insights into bilaterian evolution from three spiralian genomes.</title>
        <authorList>
            <person name="Simakov O."/>
            <person name="Marletaz F."/>
            <person name="Cho S.J."/>
            <person name="Edsinger-Gonzales E."/>
            <person name="Havlak P."/>
            <person name="Hellsten U."/>
            <person name="Kuo D.H."/>
            <person name="Larsson T."/>
            <person name="Lv J."/>
            <person name="Arendt D."/>
            <person name="Savage R."/>
            <person name="Osoegawa K."/>
            <person name="de Jong P."/>
            <person name="Grimwood J."/>
            <person name="Chapman J.A."/>
            <person name="Shapiro H."/>
            <person name="Aerts A."/>
            <person name="Otillar R.P."/>
            <person name="Terry A.Y."/>
            <person name="Boore J.L."/>
            <person name="Grigoriev I.V."/>
            <person name="Lindberg D.R."/>
            <person name="Seaver E.C."/>
            <person name="Weisblat D.A."/>
            <person name="Putnam N.H."/>
            <person name="Rokhsar D.S."/>
        </authorList>
    </citation>
    <scope>NUCLEOTIDE SEQUENCE [LARGE SCALE GENOMIC DNA]</scope>
</reference>
<dbReference type="PANTHER" id="PTHR22776">
    <property type="entry name" value="MARVEL-CONTAINING POTENTIAL LIPID RAFT-ASSOCIATED PROTEIN"/>
    <property type="match status" value="1"/>
</dbReference>
<dbReference type="OrthoDB" id="6048404at2759"/>
<dbReference type="GeneID" id="20238506"/>
<keyword evidence="4 5" id="KW-0472">Membrane</keyword>
<feature type="domain" description="MARVEL" evidence="8">
    <location>
        <begin position="298"/>
        <end position="422"/>
    </location>
</feature>
<dbReference type="EMBL" id="KB201701">
    <property type="protein sequence ID" value="ESO95079.1"/>
    <property type="molecule type" value="Genomic_DNA"/>
</dbReference>
<dbReference type="RefSeq" id="XP_009054273.1">
    <property type="nucleotide sequence ID" value="XM_009056025.1"/>
</dbReference>
<keyword evidence="3 7" id="KW-1133">Transmembrane helix</keyword>
<dbReference type="AlphaFoldDB" id="V4C0U8"/>
<gene>
    <name evidence="9" type="ORF">LOTGIDRAFT_160843</name>
</gene>
<evidence type="ECO:0000256" key="4">
    <source>
        <dbReference type="ARBA" id="ARBA00023136"/>
    </source>
</evidence>
<feature type="transmembrane region" description="Helical" evidence="7">
    <location>
        <begin position="298"/>
        <end position="323"/>
    </location>
</feature>
<evidence type="ECO:0000313" key="9">
    <source>
        <dbReference type="EMBL" id="ESO95079.1"/>
    </source>
</evidence>
<feature type="transmembrane region" description="Helical" evidence="7">
    <location>
        <begin position="401"/>
        <end position="423"/>
    </location>
</feature>
<dbReference type="HOGENOM" id="CLU_338979_0_0_1"/>
<feature type="region of interest" description="Disordered" evidence="6">
    <location>
        <begin position="63"/>
        <end position="223"/>
    </location>
</feature>
<comment type="subcellular location">
    <subcellularLocation>
        <location evidence="1">Membrane</location>
        <topology evidence="1">Multi-pass membrane protein</topology>
    </subcellularLocation>
</comment>
<feature type="compositionally biased region" description="Basic residues" evidence="6">
    <location>
        <begin position="188"/>
        <end position="200"/>
    </location>
</feature>
<proteinExistence type="predicted"/>
<evidence type="ECO:0000256" key="6">
    <source>
        <dbReference type="SAM" id="MobiDB-lite"/>
    </source>
</evidence>
<evidence type="ECO:0000256" key="1">
    <source>
        <dbReference type="ARBA" id="ARBA00004141"/>
    </source>
</evidence>
<evidence type="ECO:0000256" key="7">
    <source>
        <dbReference type="SAM" id="Phobius"/>
    </source>
</evidence>
<dbReference type="InterPro" id="IPR008253">
    <property type="entry name" value="Marvel"/>
</dbReference>
<keyword evidence="10" id="KW-1185">Reference proteome</keyword>
<sequence length="839" mass="98843">MVGPLTPRRKKYPPGPRSIRDVKPTPKPRYRIENIQQLDRPPNIPSYQRSIIQDVNFGVVRGKPVDPFNKKQRDARSISPPSPRPQYQNTDVTKIKFLDDDNNRYVRPNNYQYRRSSDPGTPRNPRNNRRGPPSPRPIQYRRASDPETPRLNRRQNRRPPPSPRQRSFQSLPDRRLHTGSQLSSERRLQRKRDPKNKNSRKQYYDDADALPNIPMRQTGPNNFPPRPIFVEKSPEAVAVIPTSQARFTPDMNRVRQKTFAYSETKRNFPVHIYRDPDRLVEGAKYPDGICCGALNSTFLITIWGFLKILQLICCIVILVCAVLEGLQETGIFWVIFVAALGIIVSLGTLVFHLARGHLKESRCVLFTEFTLYLFMSLCVLSAAIIATLNSEFTDTITCITIVGFIATLLFGVDTIITGSWIGARTYVPPSMRPGPIRYPPNYQPKVYYPRARKEVIYDSPQILLDPWEKKIHYNDYRPSRYNFNLNNPRDPRLPDRVDVRYIQNKPRYLKPLYRREYRFPEERFDYEYDDVRTAPVRRYQPREVMDGFRSFPDQDFRRYQSLVMKPILHEDDLLCDDSRTHVTVFNHREYDKRPFPRLYNNYRRRNWRVPEFDDFTSENELDSNMPSRGSNDFSLNPNYHKRRDYRVPNFKNYDDWRIQKHRARQLSTIPAKPRLRREHFWSVDSIPSDRKRRREYPNFKTYEDWNIPRDRFSISSVPNRFPEKDDYQSSFGPFESKVGENFSTTPFPDRSLVDTSSLIRPYRPKPRRDPDLQEQKSINSRNDPVPGVPGNRSIVQDRISNRDSDIASLDANRSTNSQRMKPIFNKEKEPKARKSVGSV</sequence>
<dbReference type="PANTHER" id="PTHR22776:SF49">
    <property type="entry name" value="MARVEL DOMAIN-CONTAINING PROTEIN"/>
    <property type="match status" value="1"/>
</dbReference>
<keyword evidence="2 5" id="KW-0812">Transmembrane</keyword>
<dbReference type="InterPro" id="IPR050578">
    <property type="entry name" value="MARVEL-CKLF_proteins"/>
</dbReference>
<dbReference type="CTD" id="20238506"/>
<evidence type="ECO:0000313" key="10">
    <source>
        <dbReference type="Proteomes" id="UP000030746"/>
    </source>
</evidence>
<dbReference type="GO" id="GO:0016020">
    <property type="term" value="C:membrane"/>
    <property type="evidence" value="ECO:0007669"/>
    <property type="project" value="UniProtKB-SubCell"/>
</dbReference>
<feature type="region of interest" description="Disordered" evidence="6">
    <location>
        <begin position="716"/>
        <end position="839"/>
    </location>
</feature>
<dbReference type="KEGG" id="lgi:LOTGIDRAFT_160843"/>
<feature type="region of interest" description="Disordered" evidence="6">
    <location>
        <begin position="1"/>
        <end position="49"/>
    </location>
</feature>
<evidence type="ECO:0000259" key="8">
    <source>
        <dbReference type="PROSITE" id="PS51225"/>
    </source>
</evidence>
<evidence type="ECO:0000256" key="3">
    <source>
        <dbReference type="ARBA" id="ARBA00022989"/>
    </source>
</evidence>
<protein>
    <recommendedName>
        <fullName evidence="8">MARVEL domain-containing protein</fullName>
    </recommendedName>
</protein>